<keyword evidence="4" id="KW-1185">Reference proteome</keyword>
<feature type="domain" description="Aminotransferase class V" evidence="2">
    <location>
        <begin position="56"/>
        <end position="236"/>
    </location>
</feature>
<organism evidence="3 4">
    <name type="scientific">Arenimonas donghaensis DSM 18148 = HO3-R19</name>
    <dbReference type="NCBI Taxonomy" id="1121014"/>
    <lineage>
        <taxon>Bacteria</taxon>
        <taxon>Pseudomonadati</taxon>
        <taxon>Pseudomonadota</taxon>
        <taxon>Gammaproteobacteria</taxon>
        <taxon>Lysobacterales</taxon>
        <taxon>Lysobacteraceae</taxon>
        <taxon>Arenimonas</taxon>
    </lineage>
</organism>
<evidence type="ECO:0000313" key="3">
    <source>
        <dbReference type="EMBL" id="KFL37239.1"/>
    </source>
</evidence>
<dbReference type="PANTHER" id="PTHR43586:SF15">
    <property type="entry name" value="BLR3095 PROTEIN"/>
    <property type="match status" value="1"/>
</dbReference>
<reference evidence="3 4" key="2">
    <citation type="journal article" date="2015" name="Stand. Genomic Sci.">
        <title>High quality draft genomic sequence of Arenimonas donghaensis DSM 18148(T).</title>
        <authorList>
            <person name="Chen F."/>
            <person name="Wang H."/>
            <person name="Cao Y."/>
            <person name="Li X."/>
            <person name="Wang G."/>
        </authorList>
    </citation>
    <scope>NUCLEOTIDE SEQUENCE [LARGE SCALE GENOMIC DNA]</scope>
    <source>
        <strain evidence="3 4">HO3-R19</strain>
    </source>
</reference>
<dbReference type="Gene3D" id="3.90.1150.10">
    <property type="entry name" value="Aspartate Aminotransferase, domain 1"/>
    <property type="match status" value="1"/>
</dbReference>
<evidence type="ECO:0000256" key="1">
    <source>
        <dbReference type="ARBA" id="ARBA00022898"/>
    </source>
</evidence>
<gene>
    <name evidence="3" type="ORF">N788_10390</name>
</gene>
<dbReference type="InterPro" id="IPR015422">
    <property type="entry name" value="PyrdxlP-dep_Trfase_small"/>
</dbReference>
<evidence type="ECO:0000259" key="2">
    <source>
        <dbReference type="Pfam" id="PF00266"/>
    </source>
</evidence>
<dbReference type="InterPro" id="IPR015421">
    <property type="entry name" value="PyrdxlP-dep_Trfase_major"/>
</dbReference>
<dbReference type="PANTHER" id="PTHR43586">
    <property type="entry name" value="CYSTEINE DESULFURASE"/>
    <property type="match status" value="1"/>
</dbReference>
<keyword evidence="1" id="KW-0663">Pyridoxal phosphate</keyword>
<dbReference type="InterPro" id="IPR000192">
    <property type="entry name" value="Aminotrans_V_dom"/>
</dbReference>
<dbReference type="OrthoDB" id="9764293at2"/>
<dbReference type="EMBL" id="AVCJ01000005">
    <property type="protein sequence ID" value="KFL37239.1"/>
    <property type="molecule type" value="Genomic_DNA"/>
</dbReference>
<evidence type="ECO:0000313" key="4">
    <source>
        <dbReference type="Proteomes" id="UP000029085"/>
    </source>
</evidence>
<dbReference type="InterPro" id="IPR015424">
    <property type="entry name" value="PyrdxlP-dep_Trfase"/>
</dbReference>
<dbReference type="AlphaFoldDB" id="A0A087MK36"/>
<protein>
    <recommendedName>
        <fullName evidence="2">Aminotransferase class V domain-containing protein</fullName>
    </recommendedName>
</protein>
<dbReference type="STRING" id="1121014.N788_10390"/>
<comment type="caution">
    <text evidence="3">The sequence shown here is derived from an EMBL/GenBank/DDBJ whole genome shotgun (WGS) entry which is preliminary data.</text>
</comment>
<sequence>MPIPHAESDAFLADEGCLYLDCAAQGPRLRSVHDAAMAAMELTARPWNPPPVTPQALREQLRQRLARLFDGEADAIALVPSAAYGLATAARNLPLGPGDEVLVLDGQFPSNLMCWQARCADVGAALRGVRRESGQDWTSAVLAAIESSPRLRIAALPQVRWDDGATLDLDRICALLQSRGIALVLDLSQSLGVLPVDLARWHPAFIASVGYKWLLGARGLACLWVAPHWRTQGSPIEHHWYGRDAGPDWRFPLAPPTPFAAGARRFDAGGLDGLVPLSMALAAIDQVLDWRPENIATALKTCTDALDQGLVQAGLSDWRSPGHAPHLTALRPPADRMDAVFAALKQDRIACTNRYGLLRIAPHLHVAPADMARVVEAAARAA</sequence>
<accession>A0A087MK36</accession>
<proteinExistence type="predicted"/>
<reference evidence="4" key="1">
    <citation type="submission" date="2013-08" db="EMBL/GenBank/DDBJ databases">
        <title>Genome sequencing of Arenimonas donghaensis.</title>
        <authorList>
            <person name="Chen F."/>
            <person name="Wang G."/>
        </authorList>
    </citation>
    <scope>NUCLEOTIDE SEQUENCE [LARGE SCALE GENOMIC DNA]</scope>
    <source>
        <strain evidence="4">HO3-R19</strain>
    </source>
</reference>
<dbReference type="SUPFAM" id="SSF53383">
    <property type="entry name" value="PLP-dependent transferases"/>
    <property type="match status" value="1"/>
</dbReference>
<dbReference type="PATRIC" id="fig|1121014.3.peg.836"/>
<dbReference type="Gene3D" id="3.40.640.10">
    <property type="entry name" value="Type I PLP-dependent aspartate aminotransferase-like (Major domain)"/>
    <property type="match status" value="1"/>
</dbReference>
<dbReference type="Pfam" id="PF00266">
    <property type="entry name" value="Aminotran_5"/>
    <property type="match status" value="1"/>
</dbReference>
<dbReference type="Proteomes" id="UP000029085">
    <property type="component" value="Unassembled WGS sequence"/>
</dbReference>
<name>A0A087MK36_9GAMM</name>